<sequence length="89" mass="9878">MSVVSIIAIFFVVWWIVLFAVLPWGMRTQDDEGEVILGTVSSAPHNPRMLRKAIATTVVAAIVTAIIWYVVDQLGFGVEGIADYFLPRQ</sequence>
<keyword evidence="1" id="KW-0812">Transmembrane</keyword>
<keyword evidence="1" id="KW-0472">Membrane</keyword>
<accession>A0A1G6AWP2</accession>
<reference evidence="2 3" key="1">
    <citation type="submission" date="2016-10" db="EMBL/GenBank/DDBJ databases">
        <authorList>
            <person name="de Groot N.N."/>
        </authorList>
    </citation>
    <scope>NUCLEOTIDE SEQUENCE [LARGE SCALE GENOMIC DNA]</scope>
    <source>
        <strain evidence="2 3">ATCC 35022</strain>
    </source>
</reference>
<dbReference type="InterPro" id="IPR009935">
    <property type="entry name" value="DUF1467"/>
</dbReference>
<dbReference type="OrthoDB" id="9804637at2"/>
<gene>
    <name evidence="2" type="ORF">SAMN02982931_00956</name>
</gene>
<proteinExistence type="predicted"/>
<evidence type="ECO:0000256" key="1">
    <source>
        <dbReference type="SAM" id="Phobius"/>
    </source>
</evidence>
<dbReference type="AlphaFoldDB" id="A0A1G6AWP2"/>
<dbReference type="Proteomes" id="UP000199071">
    <property type="component" value="Unassembled WGS sequence"/>
</dbReference>
<evidence type="ECO:0000313" key="2">
    <source>
        <dbReference type="EMBL" id="SDB12775.1"/>
    </source>
</evidence>
<dbReference type="RefSeq" id="WP_090875089.1">
    <property type="nucleotide sequence ID" value="NZ_FMXQ01000002.1"/>
</dbReference>
<feature type="transmembrane region" description="Helical" evidence="1">
    <location>
        <begin position="6"/>
        <end position="24"/>
    </location>
</feature>
<evidence type="ECO:0000313" key="3">
    <source>
        <dbReference type="Proteomes" id="UP000199071"/>
    </source>
</evidence>
<keyword evidence="1" id="KW-1133">Transmembrane helix</keyword>
<organism evidence="2 3">
    <name type="scientific">Bauldia litoralis</name>
    <dbReference type="NCBI Taxonomy" id="665467"/>
    <lineage>
        <taxon>Bacteria</taxon>
        <taxon>Pseudomonadati</taxon>
        <taxon>Pseudomonadota</taxon>
        <taxon>Alphaproteobacteria</taxon>
        <taxon>Hyphomicrobiales</taxon>
        <taxon>Kaistiaceae</taxon>
        <taxon>Bauldia</taxon>
    </lineage>
</organism>
<dbReference type="STRING" id="665467.SAMN02982931_00956"/>
<dbReference type="EMBL" id="FMXQ01000002">
    <property type="protein sequence ID" value="SDB12775.1"/>
    <property type="molecule type" value="Genomic_DNA"/>
</dbReference>
<protein>
    <submittedName>
        <fullName evidence="2">Predicted secreted protein</fullName>
    </submittedName>
</protein>
<keyword evidence="3" id="KW-1185">Reference proteome</keyword>
<dbReference type="Pfam" id="PF07330">
    <property type="entry name" value="DUF1467"/>
    <property type="match status" value="1"/>
</dbReference>
<name>A0A1G6AWP2_9HYPH</name>
<feature type="transmembrane region" description="Helical" evidence="1">
    <location>
        <begin position="53"/>
        <end position="71"/>
    </location>
</feature>